<evidence type="ECO:0000256" key="8">
    <source>
        <dbReference type="ARBA" id="ARBA00023306"/>
    </source>
</evidence>
<dbReference type="EC" id="2.5.1.7" evidence="13"/>
<dbReference type="GO" id="GO:0008760">
    <property type="term" value="F:UDP-N-acetylglucosamine 1-carboxyvinyltransferase activity"/>
    <property type="evidence" value="ECO:0007669"/>
    <property type="project" value="UniProtKB-UniRule"/>
</dbReference>
<dbReference type="SUPFAM" id="SSF55205">
    <property type="entry name" value="EPT/RTPC-like"/>
    <property type="match status" value="1"/>
</dbReference>
<dbReference type="GO" id="GO:0051301">
    <property type="term" value="P:cell division"/>
    <property type="evidence" value="ECO:0007669"/>
    <property type="project" value="UniProtKB-KW"/>
</dbReference>
<dbReference type="GO" id="GO:0005737">
    <property type="term" value="C:cytoplasm"/>
    <property type="evidence" value="ECO:0007669"/>
    <property type="project" value="UniProtKB-SubCell"/>
</dbReference>
<dbReference type="GO" id="GO:0009252">
    <property type="term" value="P:peptidoglycan biosynthetic process"/>
    <property type="evidence" value="ECO:0007669"/>
    <property type="project" value="UniProtKB-UniRule"/>
</dbReference>
<evidence type="ECO:0000256" key="13">
    <source>
        <dbReference type="HAMAP-Rule" id="MF_00111"/>
    </source>
</evidence>
<dbReference type="OrthoDB" id="9803760at2"/>
<comment type="caution">
    <text evidence="13">Lacks conserved residue(s) required for the propagation of feature annotation.</text>
</comment>
<evidence type="ECO:0000256" key="9">
    <source>
        <dbReference type="ARBA" id="ARBA00023316"/>
    </source>
</evidence>
<reference evidence="15 16" key="1">
    <citation type="submission" date="2019-03" db="EMBL/GenBank/DDBJ databases">
        <authorList>
            <person name="Kim M.K.M."/>
        </authorList>
    </citation>
    <scope>NUCLEOTIDE SEQUENCE [LARGE SCALE GENOMIC DNA]</scope>
    <source>
        <strain evidence="15 16">18JY21-1</strain>
    </source>
</reference>
<keyword evidence="5 13" id="KW-0808">Transferase</keyword>
<dbReference type="CDD" id="cd01555">
    <property type="entry name" value="UdpNAET"/>
    <property type="match status" value="1"/>
</dbReference>
<dbReference type="PANTHER" id="PTHR43783">
    <property type="entry name" value="UDP-N-ACETYLGLUCOSAMINE 1-CARBOXYVINYLTRANSFERASE"/>
    <property type="match status" value="1"/>
</dbReference>
<comment type="function">
    <text evidence="13">Cell wall formation. Adds enolpyruvyl to UDP-N-acetylglucosamine.</text>
</comment>
<accession>A0A4R4E3E9</accession>
<evidence type="ECO:0000256" key="6">
    <source>
        <dbReference type="ARBA" id="ARBA00022960"/>
    </source>
</evidence>
<comment type="pathway">
    <text evidence="2 13">Cell wall biogenesis; peptidoglycan biosynthesis.</text>
</comment>
<dbReference type="GO" id="GO:0019277">
    <property type="term" value="P:UDP-N-acetylgalactosamine biosynthetic process"/>
    <property type="evidence" value="ECO:0007669"/>
    <property type="project" value="InterPro"/>
</dbReference>
<dbReference type="HAMAP" id="MF_00111">
    <property type="entry name" value="MurA"/>
    <property type="match status" value="1"/>
</dbReference>
<dbReference type="InterPro" id="IPR001986">
    <property type="entry name" value="Enolpyruvate_Tfrase_dom"/>
</dbReference>
<feature type="binding site" evidence="13">
    <location>
        <position position="305"/>
    </location>
    <ligand>
        <name>UDP-N-acetyl-alpha-D-glucosamine</name>
        <dbReference type="ChEBI" id="CHEBI:57705"/>
    </ligand>
</feature>
<feature type="binding site" evidence="13">
    <location>
        <begin position="122"/>
        <end position="126"/>
    </location>
    <ligand>
        <name>UDP-N-acetyl-alpha-D-glucosamine</name>
        <dbReference type="ChEBI" id="CHEBI:57705"/>
    </ligand>
</feature>
<feature type="active site" description="Proton donor" evidence="13">
    <location>
        <position position="117"/>
    </location>
</feature>
<evidence type="ECO:0000256" key="7">
    <source>
        <dbReference type="ARBA" id="ARBA00022984"/>
    </source>
</evidence>
<sequence length="434" mass="47036">MRWLEVKQTSNISGHVSIPGSKNSSLALLPAAMLTSDKVIIDGIPDIYDVRVIRKIAESIGVEMHLDSGESCVINAANVENAELPIAMTSSFRASYYFVGALLHKCKSVTLGYPGGDNFVDRPIDQHMKVFRSFGAEIIQGHDRYTVIADKLSGCEIYFDMITSGATMNAVLLAVLAEGTTKLRNAATDPEVVDLCNMLNLMGAQIAGAGTDVIRIQGVKKLHGCTYKVIPDRLIASAFLMTVGLTKGTITVHNVIPEHMKSCLYKLQEVGIEIDVKEDSITASCKGIIRATRVRTGMYPIFYTDIQQPMTSLLLMAEGKSIITDPVYPHRFSHVPELNKLGADIKVRSGTALIKGGNMLYGGIVHATDVRAGTCLIMAGLAAEGVTRITGIEHVERGYADIVRLYESAGISIRKCEGDLHRTIADDCEFTPTA</sequence>
<dbReference type="UniPathway" id="UPA00219"/>
<evidence type="ECO:0000313" key="16">
    <source>
        <dbReference type="Proteomes" id="UP000295418"/>
    </source>
</evidence>
<dbReference type="InterPro" id="IPR005750">
    <property type="entry name" value="UDP_GlcNAc_COvinyl_MurA"/>
</dbReference>
<comment type="catalytic activity">
    <reaction evidence="12 13">
        <text>phosphoenolpyruvate + UDP-N-acetyl-alpha-D-glucosamine = UDP-N-acetyl-3-O-(1-carboxyvinyl)-alpha-D-glucosamine + phosphate</text>
        <dbReference type="Rhea" id="RHEA:18681"/>
        <dbReference type="ChEBI" id="CHEBI:43474"/>
        <dbReference type="ChEBI" id="CHEBI:57705"/>
        <dbReference type="ChEBI" id="CHEBI:58702"/>
        <dbReference type="ChEBI" id="CHEBI:68483"/>
        <dbReference type="EC" id="2.5.1.7"/>
    </reaction>
</comment>
<evidence type="ECO:0000256" key="11">
    <source>
        <dbReference type="ARBA" id="ARBA00038367"/>
    </source>
</evidence>
<proteinExistence type="inferred from homology"/>
<dbReference type="Proteomes" id="UP000295418">
    <property type="component" value="Unassembled WGS sequence"/>
</dbReference>
<dbReference type="GO" id="GO:0008360">
    <property type="term" value="P:regulation of cell shape"/>
    <property type="evidence" value="ECO:0007669"/>
    <property type="project" value="UniProtKB-KW"/>
</dbReference>
<feature type="binding site" evidence="13">
    <location>
        <position position="327"/>
    </location>
    <ligand>
        <name>UDP-N-acetyl-alpha-D-glucosamine</name>
        <dbReference type="ChEBI" id="CHEBI:57705"/>
    </ligand>
</feature>
<dbReference type="AlphaFoldDB" id="A0A4R4E3E9"/>
<protein>
    <recommendedName>
        <fullName evidence="13">UDP-N-acetylglucosamine 1-carboxyvinyltransferase</fullName>
        <ecNumber evidence="13">2.5.1.7</ecNumber>
    </recommendedName>
    <alternativeName>
        <fullName evidence="13">Enoylpyruvate transferase</fullName>
    </alternativeName>
    <alternativeName>
        <fullName evidence="13">UDP-N-acetylglucosamine enolpyruvyl transferase</fullName>
        <shortName evidence="13">EPT</shortName>
    </alternativeName>
</protein>
<dbReference type="RefSeq" id="WP_132419906.1">
    <property type="nucleotide sequence ID" value="NZ_SKFG01000028.1"/>
</dbReference>
<comment type="caution">
    <text evidence="15">The sequence shown here is derived from an EMBL/GenBank/DDBJ whole genome shotgun (WGS) entry which is preliminary data.</text>
</comment>
<keyword evidence="9 13" id="KW-0961">Cell wall biogenesis/degradation</keyword>
<dbReference type="InterPro" id="IPR013792">
    <property type="entry name" value="RNA3'P_cycl/enolpyr_Trfase_a/b"/>
</dbReference>
<evidence type="ECO:0000256" key="5">
    <source>
        <dbReference type="ARBA" id="ARBA00022679"/>
    </source>
</evidence>
<organism evidence="15 16">
    <name type="scientific">Paenibacillus albiflavus</name>
    <dbReference type="NCBI Taxonomy" id="2545760"/>
    <lineage>
        <taxon>Bacteria</taxon>
        <taxon>Bacillati</taxon>
        <taxon>Bacillota</taxon>
        <taxon>Bacilli</taxon>
        <taxon>Bacillales</taxon>
        <taxon>Paenibacillaceae</taxon>
        <taxon>Paenibacillus</taxon>
    </lineage>
</organism>
<keyword evidence="6 13" id="KW-0133">Cell shape</keyword>
<evidence type="ECO:0000256" key="4">
    <source>
        <dbReference type="ARBA" id="ARBA00022618"/>
    </source>
</evidence>
<dbReference type="EMBL" id="SKFG01000028">
    <property type="protein sequence ID" value="TCZ74026.1"/>
    <property type="molecule type" value="Genomic_DNA"/>
</dbReference>
<dbReference type="InterPro" id="IPR036968">
    <property type="entry name" value="Enolpyruvate_Tfrase_sf"/>
</dbReference>
<name>A0A4R4E3E9_9BACL</name>
<feature type="binding site" evidence="13">
    <location>
        <begin position="22"/>
        <end position="23"/>
    </location>
    <ligand>
        <name>phosphoenolpyruvate</name>
        <dbReference type="ChEBI" id="CHEBI:58702"/>
    </ligand>
</feature>
<evidence type="ECO:0000313" key="15">
    <source>
        <dbReference type="EMBL" id="TCZ74026.1"/>
    </source>
</evidence>
<comment type="similarity">
    <text evidence="11 13">Belongs to the EPSP synthase family. MurA subfamily.</text>
</comment>
<dbReference type="Pfam" id="PF00275">
    <property type="entry name" value="EPSP_synthase"/>
    <property type="match status" value="1"/>
</dbReference>
<dbReference type="InterPro" id="IPR050068">
    <property type="entry name" value="MurA_subfamily"/>
</dbReference>
<keyword evidence="16" id="KW-1185">Reference proteome</keyword>
<evidence type="ECO:0000259" key="14">
    <source>
        <dbReference type="Pfam" id="PF00275"/>
    </source>
</evidence>
<feature type="binding site" evidence="13">
    <location>
        <position position="93"/>
    </location>
    <ligand>
        <name>UDP-N-acetyl-alpha-D-glucosamine</name>
        <dbReference type="ChEBI" id="CHEBI:57705"/>
    </ligand>
</feature>
<evidence type="ECO:0000256" key="2">
    <source>
        <dbReference type="ARBA" id="ARBA00004752"/>
    </source>
</evidence>
<dbReference type="Gene3D" id="3.65.10.10">
    <property type="entry name" value="Enolpyruvate transferase domain"/>
    <property type="match status" value="2"/>
</dbReference>
<evidence type="ECO:0000256" key="10">
    <source>
        <dbReference type="ARBA" id="ARBA00023317"/>
    </source>
</evidence>
<dbReference type="NCBIfam" id="TIGR01072">
    <property type="entry name" value="murA"/>
    <property type="match status" value="1"/>
</dbReference>
<feature type="domain" description="Enolpyruvate transferase" evidence="14">
    <location>
        <begin position="7"/>
        <end position="403"/>
    </location>
</feature>
<keyword evidence="8 13" id="KW-0131">Cell cycle</keyword>
<keyword evidence="10" id="KW-0670">Pyruvate</keyword>
<evidence type="ECO:0000256" key="3">
    <source>
        <dbReference type="ARBA" id="ARBA00022490"/>
    </source>
</evidence>
<dbReference type="PANTHER" id="PTHR43783:SF2">
    <property type="entry name" value="UDP-N-ACETYLGLUCOSAMINE 1-CARBOXYVINYLTRANSFERASE 2"/>
    <property type="match status" value="1"/>
</dbReference>
<keyword evidence="4 13" id="KW-0132">Cell division</keyword>
<gene>
    <name evidence="13 15" type="primary">murA</name>
    <name evidence="15" type="ORF">E0485_20335</name>
</gene>
<dbReference type="GO" id="GO:0071555">
    <property type="term" value="P:cell wall organization"/>
    <property type="evidence" value="ECO:0007669"/>
    <property type="project" value="UniProtKB-KW"/>
</dbReference>
<evidence type="ECO:0000256" key="12">
    <source>
        <dbReference type="ARBA" id="ARBA00047527"/>
    </source>
</evidence>
<evidence type="ECO:0000256" key="1">
    <source>
        <dbReference type="ARBA" id="ARBA00004496"/>
    </source>
</evidence>
<keyword evidence="3 13" id="KW-0963">Cytoplasm</keyword>
<keyword evidence="7 13" id="KW-0573">Peptidoglycan synthesis</keyword>
<dbReference type="NCBIfam" id="NF006873">
    <property type="entry name" value="PRK09369.1"/>
    <property type="match status" value="1"/>
</dbReference>
<comment type="subcellular location">
    <subcellularLocation>
        <location evidence="1 13">Cytoplasm</location>
    </subcellularLocation>
</comment>